<dbReference type="GO" id="GO:0042392">
    <property type="term" value="F:sphingosine-1-phosphate phosphatase activity"/>
    <property type="evidence" value="ECO:0007669"/>
    <property type="project" value="TreeGrafter"/>
</dbReference>
<dbReference type="CDD" id="cd01610">
    <property type="entry name" value="PAP2_like"/>
    <property type="match status" value="1"/>
</dbReference>
<dbReference type="AlphaFoldDB" id="A0A6C0E458"/>
<feature type="transmembrane region" description="Helical" evidence="1">
    <location>
        <begin position="139"/>
        <end position="160"/>
    </location>
</feature>
<sequence>MSQNQENIHTSYDLTDYSYGNKLLFLLSIVFLYDKKTYLLFYVIGAVLNYLLNSILKLVFKQPRPTENMKLFQQEMDRRETIDWREYERFGMPSGHSQETAFSLLYITMVLQNTKISALFLIIMAFTMFQRIYTNKHTYLQVFVGGTIGLCMGYLFYYLASKYIRRY</sequence>
<keyword evidence="1" id="KW-0812">Transmembrane</keyword>
<evidence type="ECO:0000256" key="1">
    <source>
        <dbReference type="SAM" id="Phobius"/>
    </source>
</evidence>
<dbReference type="PANTHER" id="PTHR14969">
    <property type="entry name" value="SPHINGOSINE-1-PHOSPHATE PHOSPHOHYDROLASE"/>
    <property type="match status" value="1"/>
</dbReference>
<name>A0A6C0E458_9ZZZZ</name>
<dbReference type="PANTHER" id="PTHR14969:SF13">
    <property type="entry name" value="AT30094P"/>
    <property type="match status" value="1"/>
</dbReference>
<dbReference type="Gene3D" id="1.20.144.10">
    <property type="entry name" value="Phosphatidic acid phosphatase type 2/haloperoxidase"/>
    <property type="match status" value="1"/>
</dbReference>
<dbReference type="InterPro" id="IPR036938">
    <property type="entry name" value="PAP2/HPO_sf"/>
</dbReference>
<dbReference type="SMART" id="SM00014">
    <property type="entry name" value="acidPPc"/>
    <property type="match status" value="1"/>
</dbReference>
<accession>A0A6C0E458</accession>
<organism evidence="3">
    <name type="scientific">viral metagenome</name>
    <dbReference type="NCBI Taxonomy" id="1070528"/>
    <lineage>
        <taxon>unclassified sequences</taxon>
        <taxon>metagenomes</taxon>
        <taxon>organismal metagenomes</taxon>
    </lineage>
</organism>
<dbReference type="SUPFAM" id="SSF48317">
    <property type="entry name" value="Acid phosphatase/Vanadium-dependent haloperoxidase"/>
    <property type="match status" value="1"/>
</dbReference>
<dbReference type="Pfam" id="PF01569">
    <property type="entry name" value="PAP2"/>
    <property type="match status" value="1"/>
</dbReference>
<dbReference type="EMBL" id="MN739732">
    <property type="protein sequence ID" value="QHT23512.1"/>
    <property type="molecule type" value="Genomic_DNA"/>
</dbReference>
<dbReference type="InterPro" id="IPR000326">
    <property type="entry name" value="PAP2/HPO"/>
</dbReference>
<protein>
    <recommendedName>
        <fullName evidence="2">Phosphatidic acid phosphatase type 2/haloperoxidase domain-containing protein</fullName>
    </recommendedName>
</protein>
<keyword evidence="1" id="KW-1133">Transmembrane helix</keyword>
<feature type="domain" description="Phosphatidic acid phosphatase type 2/haloperoxidase" evidence="2">
    <location>
        <begin position="39"/>
        <end position="157"/>
    </location>
</feature>
<keyword evidence="1" id="KW-0472">Membrane</keyword>
<evidence type="ECO:0000259" key="2">
    <source>
        <dbReference type="SMART" id="SM00014"/>
    </source>
</evidence>
<reference evidence="3" key="1">
    <citation type="journal article" date="2020" name="Nature">
        <title>Giant virus diversity and host interactions through global metagenomics.</title>
        <authorList>
            <person name="Schulz F."/>
            <person name="Roux S."/>
            <person name="Paez-Espino D."/>
            <person name="Jungbluth S."/>
            <person name="Walsh D.A."/>
            <person name="Denef V.J."/>
            <person name="McMahon K.D."/>
            <person name="Konstantinidis K.T."/>
            <person name="Eloe-Fadrosh E.A."/>
            <person name="Kyrpides N.C."/>
            <person name="Woyke T."/>
        </authorList>
    </citation>
    <scope>NUCLEOTIDE SEQUENCE</scope>
    <source>
        <strain evidence="3">GVMAG-M-3300023179-116</strain>
    </source>
</reference>
<evidence type="ECO:0000313" key="3">
    <source>
        <dbReference type="EMBL" id="QHT23512.1"/>
    </source>
</evidence>
<feature type="transmembrane region" description="Helical" evidence="1">
    <location>
        <begin position="39"/>
        <end position="60"/>
    </location>
</feature>
<proteinExistence type="predicted"/>